<dbReference type="InterPro" id="IPR036770">
    <property type="entry name" value="Ankyrin_rpt-contain_sf"/>
</dbReference>
<protein>
    <recommendedName>
        <fullName evidence="3">PGG domain-containing protein</fullName>
    </recommendedName>
</protein>
<dbReference type="AlphaFoldDB" id="A0AAN7IHT4"/>
<name>A0AAN7IHT4_QUERU</name>
<dbReference type="SMART" id="SM00248">
    <property type="entry name" value="ANK"/>
    <property type="match status" value="4"/>
</dbReference>
<dbReference type="PANTHER" id="PTHR24128">
    <property type="entry name" value="HOMEOBOX PROTEIN WARIAI"/>
    <property type="match status" value="1"/>
</dbReference>
<reference evidence="4 5" key="1">
    <citation type="journal article" date="2023" name="G3 (Bethesda)">
        <title>A haplotype-resolved chromosome-scale genome for Quercus rubra L. provides insights into the genetics of adaptive traits for red oak species.</title>
        <authorList>
            <person name="Kapoor B."/>
            <person name="Jenkins J."/>
            <person name="Schmutz J."/>
            <person name="Zhebentyayeva T."/>
            <person name="Kuelheim C."/>
            <person name="Coggeshall M."/>
            <person name="Heim C."/>
            <person name="Lasky J.R."/>
            <person name="Leites L."/>
            <person name="Islam-Faridi N."/>
            <person name="Romero-Severson J."/>
            <person name="DeLeo V.L."/>
            <person name="Lucas S.M."/>
            <person name="Lazic D."/>
            <person name="Gailing O."/>
            <person name="Carlson J."/>
            <person name="Staton M."/>
        </authorList>
    </citation>
    <scope>NUCLEOTIDE SEQUENCE [LARGE SCALE GENOMIC DNA]</scope>
    <source>
        <strain evidence="4">Pseudo-F2</strain>
    </source>
</reference>
<dbReference type="PANTHER" id="PTHR24128:SF61">
    <property type="entry name" value="ANKYRIN REPEAT-CONTAINING PROTEIN BDA1-LIKE"/>
    <property type="match status" value="1"/>
</dbReference>
<feature type="repeat" description="ANK" evidence="1">
    <location>
        <begin position="55"/>
        <end position="77"/>
    </location>
</feature>
<evidence type="ECO:0000313" key="4">
    <source>
        <dbReference type="EMBL" id="KAK4572460.1"/>
    </source>
</evidence>
<proteinExistence type="predicted"/>
<comment type="caution">
    <text evidence="4">The sequence shown here is derived from an EMBL/GenBank/DDBJ whole genome shotgun (WGS) entry which is preliminary data.</text>
</comment>
<keyword evidence="2" id="KW-1133">Transmembrane helix</keyword>
<evidence type="ECO:0000259" key="3">
    <source>
        <dbReference type="Pfam" id="PF13962"/>
    </source>
</evidence>
<dbReference type="PROSITE" id="PS50297">
    <property type="entry name" value="ANK_REP_REGION"/>
    <property type="match status" value="1"/>
</dbReference>
<keyword evidence="1" id="KW-0040">ANK repeat</keyword>
<dbReference type="Pfam" id="PF00023">
    <property type="entry name" value="Ank"/>
    <property type="match status" value="1"/>
</dbReference>
<dbReference type="Pfam" id="PF12796">
    <property type="entry name" value="Ank_2"/>
    <property type="match status" value="1"/>
</dbReference>
<feature type="transmembrane region" description="Helical" evidence="2">
    <location>
        <begin position="332"/>
        <end position="349"/>
    </location>
</feature>
<evidence type="ECO:0000256" key="2">
    <source>
        <dbReference type="SAM" id="Phobius"/>
    </source>
</evidence>
<dbReference type="InterPro" id="IPR002110">
    <property type="entry name" value="Ankyrin_rpt"/>
</dbReference>
<dbReference type="PROSITE" id="PS50088">
    <property type="entry name" value="ANK_REPEAT"/>
    <property type="match status" value="1"/>
</dbReference>
<feature type="domain" description="PGG" evidence="3">
    <location>
        <begin position="229"/>
        <end position="318"/>
    </location>
</feature>
<evidence type="ECO:0000256" key="1">
    <source>
        <dbReference type="PROSITE-ProRule" id="PRU00023"/>
    </source>
</evidence>
<dbReference type="SUPFAM" id="SSF48403">
    <property type="entry name" value="Ankyrin repeat"/>
    <property type="match status" value="1"/>
</dbReference>
<feature type="transmembrane region" description="Helical" evidence="2">
    <location>
        <begin position="276"/>
        <end position="297"/>
    </location>
</feature>
<gene>
    <name evidence="4" type="ORF">RGQ29_030769</name>
</gene>
<dbReference type="InterPro" id="IPR026961">
    <property type="entry name" value="PGG_dom"/>
</dbReference>
<feature type="transmembrane region" description="Helical" evidence="2">
    <location>
        <begin position="230"/>
        <end position="250"/>
    </location>
</feature>
<dbReference type="Gene3D" id="1.25.40.20">
    <property type="entry name" value="Ankyrin repeat-containing domain"/>
    <property type="match status" value="1"/>
</dbReference>
<feature type="transmembrane region" description="Helical" evidence="2">
    <location>
        <begin position="309"/>
        <end position="326"/>
    </location>
</feature>
<keyword evidence="2" id="KW-0812">Transmembrane</keyword>
<dbReference type="Pfam" id="PF13962">
    <property type="entry name" value="PGG"/>
    <property type="match status" value="1"/>
</dbReference>
<accession>A0AAN7IHT4</accession>
<keyword evidence="5" id="KW-1185">Reference proteome</keyword>
<keyword evidence="2" id="KW-0472">Membrane</keyword>
<evidence type="ECO:0000313" key="5">
    <source>
        <dbReference type="Proteomes" id="UP001324115"/>
    </source>
</evidence>
<dbReference type="EMBL" id="JAXUIC010000009">
    <property type="protein sequence ID" value="KAK4572460.1"/>
    <property type="molecule type" value="Genomic_DNA"/>
</dbReference>
<sequence length="377" mass="41989">MNPKQTAYLKPLILHSVAFDSTENPLRIASIAGHIDFVKEILRLKPEFTKELNQDGFSPMHLASANGHLEIVRELLKVDRRLCRLEGREKKNPLHYAATRGKVDVVSEMLLACPECVEDMTVQKKTALHLAVKNSQHEAVKVLLTWVREMKREDILNLKDEQGNTILHLATWKKQRQAKIIITSSPASSFEFGNHIQVGNPSASVTSLVQPKNLVEYFKFKKGQDSPSDACNVLLVISVLVATATFQVGWTPPGGFWQDGSLAGRSTLGSNSEVTFLLFVHFNSIGFSVSLFIINILTTNFPLRFELQICMIAMFITYNTAVTTTAPNVVKLLIIIFTSALPSMVALLADGSLIKLVKIIIHNLTVEKFTDMTFSNK</sequence>
<organism evidence="4 5">
    <name type="scientific">Quercus rubra</name>
    <name type="common">Northern red oak</name>
    <name type="synonym">Quercus borealis</name>
    <dbReference type="NCBI Taxonomy" id="3512"/>
    <lineage>
        <taxon>Eukaryota</taxon>
        <taxon>Viridiplantae</taxon>
        <taxon>Streptophyta</taxon>
        <taxon>Embryophyta</taxon>
        <taxon>Tracheophyta</taxon>
        <taxon>Spermatophyta</taxon>
        <taxon>Magnoliopsida</taxon>
        <taxon>eudicotyledons</taxon>
        <taxon>Gunneridae</taxon>
        <taxon>Pentapetalae</taxon>
        <taxon>rosids</taxon>
        <taxon>fabids</taxon>
        <taxon>Fagales</taxon>
        <taxon>Fagaceae</taxon>
        <taxon>Quercus</taxon>
    </lineage>
</organism>
<dbReference type="Proteomes" id="UP001324115">
    <property type="component" value="Unassembled WGS sequence"/>
</dbReference>